<reference evidence="7 8" key="1">
    <citation type="submission" date="2018-07" db="EMBL/GenBank/DDBJ databases">
        <title>Genomic Encyclopedia of Type Strains, Phase IV (KMG-IV): sequencing the most valuable type-strain genomes for metagenomic binning, comparative biology and taxonomic classification.</title>
        <authorList>
            <person name="Goeker M."/>
        </authorList>
    </citation>
    <scope>NUCLEOTIDE SEQUENCE [LARGE SCALE GENOMIC DNA]</scope>
    <source>
        <strain evidence="7 8">DSM 44290</strain>
    </source>
</reference>
<dbReference type="InterPro" id="IPR051677">
    <property type="entry name" value="AfsR-DnrI-RedD_regulator"/>
</dbReference>
<dbReference type="SUPFAM" id="SSF46894">
    <property type="entry name" value="C-terminal effector domain of the bipartite response regulators"/>
    <property type="match status" value="1"/>
</dbReference>
<dbReference type="GO" id="GO:0000160">
    <property type="term" value="P:phosphorelay signal transduction system"/>
    <property type="evidence" value="ECO:0007669"/>
    <property type="project" value="InterPro"/>
</dbReference>
<evidence type="ECO:0000259" key="6">
    <source>
        <dbReference type="SMART" id="SM01043"/>
    </source>
</evidence>
<dbReference type="GO" id="GO:0003677">
    <property type="term" value="F:DNA binding"/>
    <property type="evidence" value="ECO:0007669"/>
    <property type="project" value="UniProtKB-KW"/>
</dbReference>
<dbReference type="Gene3D" id="1.25.40.10">
    <property type="entry name" value="Tetratricopeptide repeat domain"/>
    <property type="match status" value="1"/>
</dbReference>
<dbReference type="CDD" id="cd15831">
    <property type="entry name" value="BTAD"/>
    <property type="match status" value="1"/>
</dbReference>
<dbReference type="InterPro" id="IPR001867">
    <property type="entry name" value="OmpR/PhoB-type_DNA-bd"/>
</dbReference>
<evidence type="ECO:0000256" key="3">
    <source>
        <dbReference type="ARBA" id="ARBA00023125"/>
    </source>
</evidence>
<keyword evidence="8" id="KW-1185">Reference proteome</keyword>
<organism evidence="7 8">
    <name type="scientific">Nocardia pseudobrasiliensis</name>
    <dbReference type="NCBI Taxonomy" id="45979"/>
    <lineage>
        <taxon>Bacteria</taxon>
        <taxon>Bacillati</taxon>
        <taxon>Actinomycetota</taxon>
        <taxon>Actinomycetes</taxon>
        <taxon>Mycobacteriales</taxon>
        <taxon>Nocardiaceae</taxon>
        <taxon>Nocardia</taxon>
    </lineage>
</organism>
<name>A0A370I7Y8_9NOCA</name>
<dbReference type="InterPro" id="IPR036388">
    <property type="entry name" value="WH-like_DNA-bd_sf"/>
</dbReference>
<evidence type="ECO:0000313" key="8">
    <source>
        <dbReference type="Proteomes" id="UP000254869"/>
    </source>
</evidence>
<dbReference type="PANTHER" id="PTHR35807">
    <property type="entry name" value="TRANSCRIPTIONAL REGULATOR REDD-RELATED"/>
    <property type="match status" value="1"/>
</dbReference>
<dbReference type="AlphaFoldDB" id="A0A370I7Y8"/>
<dbReference type="InterPro" id="IPR016032">
    <property type="entry name" value="Sig_transdc_resp-reg_C-effctor"/>
</dbReference>
<evidence type="ECO:0000256" key="1">
    <source>
        <dbReference type="ARBA" id="ARBA00005820"/>
    </source>
</evidence>
<dbReference type="GO" id="GO:0006355">
    <property type="term" value="P:regulation of DNA-templated transcription"/>
    <property type="evidence" value="ECO:0007669"/>
    <property type="project" value="InterPro"/>
</dbReference>
<dbReference type="EMBL" id="QQBC01000004">
    <property type="protein sequence ID" value="RDI66847.1"/>
    <property type="molecule type" value="Genomic_DNA"/>
</dbReference>
<dbReference type="Proteomes" id="UP000254869">
    <property type="component" value="Unassembled WGS sequence"/>
</dbReference>
<dbReference type="SUPFAM" id="SSF48452">
    <property type="entry name" value="TPR-like"/>
    <property type="match status" value="1"/>
</dbReference>
<dbReference type="Pfam" id="PF03704">
    <property type="entry name" value="BTAD"/>
    <property type="match status" value="1"/>
</dbReference>
<evidence type="ECO:0000259" key="5">
    <source>
        <dbReference type="SMART" id="SM00862"/>
    </source>
</evidence>
<gene>
    <name evidence="7" type="ORF">DFR76_104600</name>
</gene>
<proteinExistence type="inferred from homology"/>
<keyword evidence="2" id="KW-0805">Transcription regulation</keyword>
<dbReference type="SMART" id="SM00862">
    <property type="entry name" value="Trans_reg_C"/>
    <property type="match status" value="1"/>
</dbReference>
<evidence type="ECO:0000256" key="2">
    <source>
        <dbReference type="ARBA" id="ARBA00023015"/>
    </source>
</evidence>
<comment type="caution">
    <text evidence="7">The sequence shown here is derived from an EMBL/GenBank/DDBJ whole genome shotgun (WGS) entry which is preliminary data.</text>
</comment>
<dbReference type="SMART" id="SM01043">
    <property type="entry name" value="BTAD"/>
    <property type="match status" value="1"/>
</dbReference>
<comment type="similarity">
    <text evidence="1">Belongs to the AfsR/DnrI/RedD regulatory family.</text>
</comment>
<dbReference type="InterPro" id="IPR005158">
    <property type="entry name" value="BTAD"/>
</dbReference>
<feature type="domain" description="OmpR/PhoB-type" evidence="5">
    <location>
        <begin position="11"/>
        <end position="87"/>
    </location>
</feature>
<dbReference type="PANTHER" id="PTHR35807:SF1">
    <property type="entry name" value="TRANSCRIPTIONAL REGULATOR REDD"/>
    <property type="match status" value="1"/>
</dbReference>
<accession>A0A370I7Y8</accession>
<keyword evidence="3 7" id="KW-0238">DNA-binding</keyword>
<sequence>MLGPVQIMMDGAEATLSGRKLRSIVAILAIRPREWMRRDELIEELQLSGTTDAVNALHAHIARLRKWFGANKLPADLLESSASNYRLNIDRACVDAYRFSEQVEHALALGTSARSVVAAMLEDALNMWRGDALADVADGPLVAARADQLHQLRAVAREALLDSWIGLQNYQKVIVNSKTFIAADPFNERLWELLLIALKSSGRRAEAVEAFRNLRRILDAELGIAPSDRLRATLVS</sequence>
<dbReference type="STRING" id="1210086.GCA_001613105_01796"/>
<dbReference type="Gene3D" id="1.10.10.10">
    <property type="entry name" value="Winged helix-like DNA-binding domain superfamily/Winged helix DNA-binding domain"/>
    <property type="match status" value="1"/>
</dbReference>
<dbReference type="InterPro" id="IPR011990">
    <property type="entry name" value="TPR-like_helical_dom_sf"/>
</dbReference>
<evidence type="ECO:0000256" key="4">
    <source>
        <dbReference type="ARBA" id="ARBA00023163"/>
    </source>
</evidence>
<keyword evidence="4" id="KW-0804">Transcription</keyword>
<evidence type="ECO:0000313" key="7">
    <source>
        <dbReference type="EMBL" id="RDI66847.1"/>
    </source>
</evidence>
<protein>
    <submittedName>
        <fullName evidence="7">DNA-binding SARP family transcriptional activator</fullName>
    </submittedName>
</protein>
<feature type="domain" description="Bacterial transcriptional activator" evidence="6">
    <location>
        <begin position="94"/>
        <end position="235"/>
    </location>
</feature>